<evidence type="ECO:0000313" key="3">
    <source>
        <dbReference type="Proteomes" id="UP000886523"/>
    </source>
</evidence>
<name>A0A9P6ARP0_9AGAM</name>
<sequence>MTHRPSESRLRTPLLTVLPCRKGAVISNKAPHRTMELEERGLREEEDRAFREAATKDRERIHKSNRPSPVRSRRASTDRGEATASNNVGRSDDSCLWRSRYQCKATILEDTALRKFGGEDDLTALYTFVETLLSSSEYPKHDFPRVILCSCDIPLTRNMIGGFYHSRSSPRCASHP</sequence>
<feature type="region of interest" description="Disordered" evidence="1">
    <location>
        <begin position="38"/>
        <end position="90"/>
    </location>
</feature>
<dbReference type="EMBL" id="MU129012">
    <property type="protein sequence ID" value="KAF9510718.1"/>
    <property type="molecule type" value="Genomic_DNA"/>
</dbReference>
<dbReference type="Proteomes" id="UP000886523">
    <property type="component" value="Unassembled WGS sequence"/>
</dbReference>
<proteinExistence type="predicted"/>
<evidence type="ECO:0000313" key="2">
    <source>
        <dbReference type="EMBL" id="KAF9510718.1"/>
    </source>
</evidence>
<protein>
    <submittedName>
        <fullName evidence="2">Uncharacterized protein</fullName>
    </submittedName>
</protein>
<keyword evidence="3" id="KW-1185">Reference proteome</keyword>
<feature type="compositionally biased region" description="Basic and acidic residues" evidence="1">
    <location>
        <begin position="38"/>
        <end position="62"/>
    </location>
</feature>
<gene>
    <name evidence="2" type="ORF">BS47DRAFT_1347665</name>
</gene>
<dbReference type="AlphaFoldDB" id="A0A9P6ARP0"/>
<reference evidence="2" key="1">
    <citation type="journal article" date="2020" name="Nat. Commun.">
        <title>Large-scale genome sequencing of mycorrhizal fungi provides insights into the early evolution of symbiotic traits.</title>
        <authorList>
            <person name="Miyauchi S."/>
            <person name="Kiss E."/>
            <person name="Kuo A."/>
            <person name="Drula E."/>
            <person name="Kohler A."/>
            <person name="Sanchez-Garcia M."/>
            <person name="Morin E."/>
            <person name="Andreopoulos B."/>
            <person name="Barry K.W."/>
            <person name="Bonito G."/>
            <person name="Buee M."/>
            <person name="Carver A."/>
            <person name="Chen C."/>
            <person name="Cichocki N."/>
            <person name="Clum A."/>
            <person name="Culley D."/>
            <person name="Crous P.W."/>
            <person name="Fauchery L."/>
            <person name="Girlanda M."/>
            <person name="Hayes R.D."/>
            <person name="Keri Z."/>
            <person name="LaButti K."/>
            <person name="Lipzen A."/>
            <person name="Lombard V."/>
            <person name="Magnuson J."/>
            <person name="Maillard F."/>
            <person name="Murat C."/>
            <person name="Nolan M."/>
            <person name="Ohm R.A."/>
            <person name="Pangilinan J."/>
            <person name="Pereira M.F."/>
            <person name="Perotto S."/>
            <person name="Peter M."/>
            <person name="Pfister S."/>
            <person name="Riley R."/>
            <person name="Sitrit Y."/>
            <person name="Stielow J.B."/>
            <person name="Szollosi G."/>
            <person name="Zifcakova L."/>
            <person name="Stursova M."/>
            <person name="Spatafora J.W."/>
            <person name="Tedersoo L."/>
            <person name="Vaario L.M."/>
            <person name="Yamada A."/>
            <person name="Yan M."/>
            <person name="Wang P."/>
            <person name="Xu J."/>
            <person name="Bruns T."/>
            <person name="Baldrian P."/>
            <person name="Vilgalys R."/>
            <person name="Dunand C."/>
            <person name="Henrissat B."/>
            <person name="Grigoriev I.V."/>
            <person name="Hibbett D."/>
            <person name="Nagy L.G."/>
            <person name="Martin F.M."/>
        </authorList>
    </citation>
    <scope>NUCLEOTIDE SEQUENCE</scope>
    <source>
        <strain evidence="2">UP504</strain>
    </source>
</reference>
<accession>A0A9P6ARP0</accession>
<organism evidence="2 3">
    <name type="scientific">Hydnum rufescens UP504</name>
    <dbReference type="NCBI Taxonomy" id="1448309"/>
    <lineage>
        <taxon>Eukaryota</taxon>
        <taxon>Fungi</taxon>
        <taxon>Dikarya</taxon>
        <taxon>Basidiomycota</taxon>
        <taxon>Agaricomycotina</taxon>
        <taxon>Agaricomycetes</taxon>
        <taxon>Cantharellales</taxon>
        <taxon>Hydnaceae</taxon>
        <taxon>Hydnum</taxon>
    </lineage>
</organism>
<evidence type="ECO:0000256" key="1">
    <source>
        <dbReference type="SAM" id="MobiDB-lite"/>
    </source>
</evidence>
<comment type="caution">
    <text evidence="2">The sequence shown here is derived from an EMBL/GenBank/DDBJ whole genome shotgun (WGS) entry which is preliminary data.</text>
</comment>